<dbReference type="PANTHER" id="PTHR36388:SF1">
    <property type="entry name" value="OS02G0469000 PROTEIN"/>
    <property type="match status" value="1"/>
</dbReference>
<evidence type="ECO:0000313" key="2">
    <source>
        <dbReference type="Proteomes" id="UP000515123"/>
    </source>
</evidence>
<dbReference type="PANTHER" id="PTHR36388">
    <property type="entry name" value="OS02G0469000 PROTEIN"/>
    <property type="match status" value="1"/>
</dbReference>
<evidence type="ECO:0000313" key="3">
    <source>
        <dbReference type="RefSeq" id="XP_020108657.1"/>
    </source>
</evidence>
<organism evidence="2 3">
    <name type="scientific">Ananas comosus</name>
    <name type="common">Pineapple</name>
    <name type="synonym">Ananas ananas</name>
    <dbReference type="NCBI Taxonomy" id="4615"/>
    <lineage>
        <taxon>Eukaryota</taxon>
        <taxon>Viridiplantae</taxon>
        <taxon>Streptophyta</taxon>
        <taxon>Embryophyta</taxon>
        <taxon>Tracheophyta</taxon>
        <taxon>Spermatophyta</taxon>
        <taxon>Magnoliopsida</taxon>
        <taxon>Liliopsida</taxon>
        <taxon>Poales</taxon>
        <taxon>Bromeliaceae</taxon>
        <taxon>Bromelioideae</taxon>
        <taxon>Ananas</taxon>
    </lineage>
</organism>
<proteinExistence type="predicted"/>
<gene>
    <name evidence="3" type="primary">LOC109724292</name>
</gene>
<dbReference type="RefSeq" id="XP_020108657.1">
    <property type="nucleotide sequence ID" value="XM_020253068.1"/>
</dbReference>
<reference evidence="3" key="2">
    <citation type="submission" date="2025-08" db="UniProtKB">
        <authorList>
            <consortium name="RefSeq"/>
        </authorList>
    </citation>
    <scope>IDENTIFICATION</scope>
    <source>
        <tissue evidence="3">Leaf</tissue>
    </source>
</reference>
<evidence type="ECO:0000256" key="1">
    <source>
        <dbReference type="SAM" id="MobiDB-lite"/>
    </source>
</evidence>
<protein>
    <submittedName>
        <fullName evidence="3">Uncharacterized protein LOC109724292</fullName>
    </submittedName>
</protein>
<sequence length="235" mass="26118">MASEDDILALLSEPCESDELVDLSNSFSDLLSTSTGSDEKTVELSPEEAAWVDSCLALDAELSDDDWAAFTEALLDTLSTQNSHDETEYVNGAVEGRRVQITERSETEVMYVEERDDDADVEDEAEAEAALIRDEERDKDTSEGDANAEDSEEVEQEAESRESIFKVWDLETPISNEEEDDELIEQLNKLLIGGSGPEGAFRQPPYEPSRTVIQEKIIDELAANMTDLSLRPLDD</sequence>
<dbReference type="AlphaFoldDB" id="A0A6P5GLI2"/>
<feature type="compositionally biased region" description="Acidic residues" evidence="1">
    <location>
        <begin position="146"/>
        <end position="157"/>
    </location>
</feature>
<dbReference type="OrthoDB" id="1894296at2759"/>
<keyword evidence="2" id="KW-1185">Reference proteome</keyword>
<reference evidence="2" key="1">
    <citation type="journal article" date="2015" name="Nat. Genet.">
        <title>The pineapple genome and the evolution of CAM photosynthesis.</title>
        <authorList>
            <person name="Ming R."/>
            <person name="VanBuren R."/>
            <person name="Wai C.M."/>
            <person name="Tang H."/>
            <person name="Schatz M.C."/>
            <person name="Bowers J.E."/>
            <person name="Lyons E."/>
            <person name="Wang M.L."/>
            <person name="Chen J."/>
            <person name="Biggers E."/>
            <person name="Zhang J."/>
            <person name="Huang L."/>
            <person name="Zhang L."/>
            <person name="Miao W."/>
            <person name="Zhang J."/>
            <person name="Ye Z."/>
            <person name="Miao C."/>
            <person name="Lin Z."/>
            <person name="Wang H."/>
            <person name="Zhou H."/>
            <person name="Yim W.C."/>
            <person name="Priest H.D."/>
            <person name="Zheng C."/>
            <person name="Woodhouse M."/>
            <person name="Edger P.P."/>
            <person name="Guyot R."/>
            <person name="Guo H.B."/>
            <person name="Guo H."/>
            <person name="Zheng G."/>
            <person name="Singh R."/>
            <person name="Sharma A."/>
            <person name="Min X."/>
            <person name="Zheng Y."/>
            <person name="Lee H."/>
            <person name="Gurtowski J."/>
            <person name="Sedlazeck F.J."/>
            <person name="Harkess A."/>
            <person name="McKain M.R."/>
            <person name="Liao Z."/>
            <person name="Fang J."/>
            <person name="Liu J."/>
            <person name="Zhang X."/>
            <person name="Zhang Q."/>
            <person name="Hu W."/>
            <person name="Qin Y."/>
            <person name="Wang K."/>
            <person name="Chen L.Y."/>
            <person name="Shirley N."/>
            <person name="Lin Y.R."/>
            <person name="Liu L.Y."/>
            <person name="Hernandez A.G."/>
            <person name="Wright C.L."/>
            <person name="Bulone V."/>
            <person name="Tuskan G.A."/>
            <person name="Heath K."/>
            <person name="Zee F."/>
            <person name="Moore P.H."/>
            <person name="Sunkar R."/>
            <person name="Leebens-Mack J.H."/>
            <person name="Mockler T."/>
            <person name="Bennetzen J.L."/>
            <person name="Freeling M."/>
            <person name="Sankoff D."/>
            <person name="Paterson A.H."/>
            <person name="Zhu X."/>
            <person name="Yang X."/>
            <person name="Smith J.A."/>
            <person name="Cushman J.C."/>
            <person name="Paull R.E."/>
            <person name="Yu Q."/>
        </authorList>
    </citation>
    <scope>NUCLEOTIDE SEQUENCE [LARGE SCALE GENOMIC DNA]</scope>
    <source>
        <strain evidence="2">cv. F153</strain>
    </source>
</reference>
<feature type="compositionally biased region" description="Basic and acidic residues" evidence="1">
    <location>
        <begin position="131"/>
        <end position="142"/>
    </location>
</feature>
<dbReference type="Proteomes" id="UP000515123">
    <property type="component" value="Linkage group 2"/>
</dbReference>
<dbReference type="GeneID" id="109724292"/>
<name>A0A6P5GLI2_ANACO</name>
<accession>A0A6P5GLI2</accession>
<feature type="region of interest" description="Disordered" evidence="1">
    <location>
        <begin position="130"/>
        <end position="165"/>
    </location>
</feature>